<dbReference type="SMART" id="SM00256">
    <property type="entry name" value="FBOX"/>
    <property type="match status" value="1"/>
</dbReference>
<dbReference type="SUPFAM" id="SSF81383">
    <property type="entry name" value="F-box domain"/>
    <property type="match status" value="1"/>
</dbReference>
<reference evidence="3 4" key="1">
    <citation type="submission" date="2019-04" db="EMBL/GenBank/DDBJ databases">
        <authorList>
            <consortium name="Wellcome Sanger Institute Data Sharing"/>
        </authorList>
    </citation>
    <scope>NUCLEOTIDE SEQUENCE [LARGE SCALE GENOMIC DNA]</scope>
</reference>
<keyword evidence="4" id="KW-1185">Reference proteome</keyword>
<dbReference type="AlphaFoldDB" id="A0A8C9WLL3"/>
<dbReference type="CTD" id="767780"/>
<name>A0A8C9WLL3_SCLFO</name>
<dbReference type="GeneID" id="108932316"/>
<dbReference type="Ensembl" id="ENSSFOT00015058849.1">
    <property type="protein sequence ID" value="ENSSFOP00015076724.1"/>
    <property type="gene ID" value="ENSSFOG00015017082.2"/>
</dbReference>
<sequence length="212" mass="24895">MASLLRETLFEISDQGPAPSKDFYTLVVTRREVIWRWWKISLRSEYRNTQPGQLRESHEEFKDDSVLMHKITVVFGPSILTYVSNLCNGEFDYLDRMPDPLILHIMTFLDLNDALRLRCTSSKYKKLCDSDQFWEHRAKVEWGTITPEMESLANILGWKKMFIAYKLHGEDTDEPEEQDEEKSEQQVEQDEEKSAQPVEQDEEKSEQPLAAD</sequence>
<dbReference type="Pfam" id="PF00646">
    <property type="entry name" value="F-box"/>
    <property type="match status" value="1"/>
</dbReference>
<dbReference type="InterPro" id="IPR001810">
    <property type="entry name" value="F-box_dom"/>
</dbReference>
<feature type="region of interest" description="Disordered" evidence="1">
    <location>
        <begin position="169"/>
        <end position="212"/>
    </location>
</feature>
<evidence type="ECO:0000313" key="3">
    <source>
        <dbReference type="Ensembl" id="ENSSFOP00015076724.1"/>
    </source>
</evidence>
<reference evidence="3" key="3">
    <citation type="submission" date="2025-09" db="UniProtKB">
        <authorList>
            <consortium name="Ensembl"/>
        </authorList>
    </citation>
    <scope>IDENTIFICATION</scope>
</reference>
<dbReference type="InterPro" id="IPR036047">
    <property type="entry name" value="F-box-like_dom_sf"/>
</dbReference>
<feature type="domain" description="F-box" evidence="2">
    <location>
        <begin position="91"/>
        <end position="137"/>
    </location>
</feature>
<dbReference type="Gene3D" id="1.20.1280.50">
    <property type="match status" value="1"/>
</dbReference>
<organism evidence="3 4">
    <name type="scientific">Scleropages formosus</name>
    <name type="common">Asian bonytongue</name>
    <name type="synonym">Osteoglossum formosum</name>
    <dbReference type="NCBI Taxonomy" id="113540"/>
    <lineage>
        <taxon>Eukaryota</taxon>
        <taxon>Metazoa</taxon>
        <taxon>Chordata</taxon>
        <taxon>Craniata</taxon>
        <taxon>Vertebrata</taxon>
        <taxon>Euteleostomi</taxon>
        <taxon>Actinopterygii</taxon>
        <taxon>Neopterygii</taxon>
        <taxon>Teleostei</taxon>
        <taxon>Osteoglossocephala</taxon>
        <taxon>Osteoglossomorpha</taxon>
        <taxon>Osteoglossiformes</taxon>
        <taxon>Osteoglossidae</taxon>
        <taxon>Scleropages</taxon>
    </lineage>
</organism>
<evidence type="ECO:0000256" key="1">
    <source>
        <dbReference type="SAM" id="MobiDB-lite"/>
    </source>
</evidence>
<accession>A0A8C9WLL3</accession>
<feature type="compositionally biased region" description="Acidic residues" evidence="1">
    <location>
        <begin position="171"/>
        <end position="191"/>
    </location>
</feature>
<dbReference type="KEGG" id="sfm:108932316"/>
<evidence type="ECO:0000259" key="2">
    <source>
        <dbReference type="PROSITE" id="PS50181"/>
    </source>
</evidence>
<dbReference type="GeneTree" id="ENSGT00390000001015"/>
<protein>
    <submittedName>
        <fullName evidence="3">F-box protein 36a</fullName>
    </submittedName>
</protein>
<dbReference type="PROSITE" id="PS50181">
    <property type="entry name" value="FBOX"/>
    <property type="match status" value="1"/>
</dbReference>
<gene>
    <name evidence="3" type="primary">FBXO36</name>
    <name evidence="3" type="synonym">fbxo36a</name>
</gene>
<reference evidence="3" key="2">
    <citation type="submission" date="2025-08" db="UniProtKB">
        <authorList>
            <consortium name="Ensembl"/>
        </authorList>
    </citation>
    <scope>IDENTIFICATION</scope>
</reference>
<proteinExistence type="predicted"/>
<dbReference type="CDD" id="cd22106">
    <property type="entry name" value="F-box_FBXO36"/>
    <property type="match status" value="1"/>
</dbReference>
<evidence type="ECO:0000313" key="4">
    <source>
        <dbReference type="Proteomes" id="UP000694397"/>
    </source>
</evidence>
<dbReference type="Proteomes" id="UP000694397">
    <property type="component" value="Chromosome 10"/>
</dbReference>
<dbReference type="OrthoDB" id="3219396at2759"/>